<gene>
    <name evidence="1" type="ORF">PC118_g23839</name>
</gene>
<dbReference type="AlphaFoldDB" id="A0A8T1ENN1"/>
<evidence type="ECO:0000313" key="2">
    <source>
        <dbReference type="Proteomes" id="UP000697107"/>
    </source>
</evidence>
<protein>
    <submittedName>
        <fullName evidence="1">Uncharacterized protein</fullName>
    </submittedName>
</protein>
<name>A0A8T1ENN1_9STRA</name>
<comment type="caution">
    <text evidence="1">The sequence shown here is derived from an EMBL/GenBank/DDBJ whole genome shotgun (WGS) entry which is preliminary data.</text>
</comment>
<reference evidence="1" key="1">
    <citation type="submission" date="2018-10" db="EMBL/GenBank/DDBJ databases">
        <title>Effector identification in a new, highly contiguous assembly of the strawberry crown rot pathogen Phytophthora cactorum.</title>
        <authorList>
            <person name="Armitage A.D."/>
            <person name="Nellist C.F."/>
            <person name="Bates H."/>
            <person name="Vickerstaff R.J."/>
            <person name="Harrison R.J."/>
        </authorList>
    </citation>
    <scope>NUCLEOTIDE SEQUENCE</scope>
    <source>
        <strain evidence="1">P415</strain>
    </source>
</reference>
<dbReference type="EMBL" id="RCML01002471">
    <property type="protein sequence ID" value="KAG2957812.1"/>
    <property type="molecule type" value="Genomic_DNA"/>
</dbReference>
<accession>A0A8T1ENN1</accession>
<organism evidence="1 2">
    <name type="scientific">Phytophthora cactorum</name>
    <dbReference type="NCBI Taxonomy" id="29920"/>
    <lineage>
        <taxon>Eukaryota</taxon>
        <taxon>Sar</taxon>
        <taxon>Stramenopiles</taxon>
        <taxon>Oomycota</taxon>
        <taxon>Peronosporomycetes</taxon>
        <taxon>Peronosporales</taxon>
        <taxon>Peronosporaceae</taxon>
        <taxon>Phytophthora</taxon>
    </lineage>
</organism>
<dbReference type="Proteomes" id="UP000697107">
    <property type="component" value="Unassembled WGS sequence"/>
</dbReference>
<sequence length="70" mass="7862">MQPGTNLWTKLLLYLDSRQQSAACRARSASAGRPCDDCTCTQRPQLHAAACHARRLAPQKKQILHFKNLD</sequence>
<evidence type="ECO:0000313" key="1">
    <source>
        <dbReference type="EMBL" id="KAG2957812.1"/>
    </source>
</evidence>
<proteinExistence type="predicted"/>